<feature type="domain" description="DNA polymerase delta/zeta catalytic subunit N-terminal" evidence="3">
    <location>
        <begin position="143"/>
        <end position="209"/>
    </location>
</feature>
<dbReference type="SUPFAM" id="SSF53098">
    <property type="entry name" value="Ribonuclease H-like"/>
    <property type="match status" value="1"/>
</dbReference>
<evidence type="ECO:0000313" key="4">
    <source>
        <dbReference type="EMBL" id="KTB40840.1"/>
    </source>
</evidence>
<dbReference type="GO" id="GO:0006287">
    <property type="term" value="P:base-excision repair, gap-filling"/>
    <property type="evidence" value="ECO:0007669"/>
    <property type="project" value="TreeGrafter"/>
</dbReference>
<organism evidence="4 5">
    <name type="scientific">Moniliophthora roreri</name>
    <name type="common">Frosty pod rot fungus</name>
    <name type="synonym">Monilia roreri</name>
    <dbReference type="NCBI Taxonomy" id="221103"/>
    <lineage>
        <taxon>Eukaryota</taxon>
        <taxon>Fungi</taxon>
        <taxon>Dikarya</taxon>
        <taxon>Basidiomycota</taxon>
        <taxon>Agaricomycotina</taxon>
        <taxon>Agaricomycetes</taxon>
        <taxon>Agaricomycetidae</taxon>
        <taxon>Agaricales</taxon>
        <taxon>Marasmiineae</taxon>
        <taxon>Marasmiaceae</taxon>
        <taxon>Moniliophthora</taxon>
    </lineage>
</organism>
<accession>A0A0W0FX77</accession>
<dbReference type="AlphaFoldDB" id="A0A0W0FX77"/>
<name>A0A0W0FX77_MONRR</name>
<dbReference type="Pfam" id="PF24055">
    <property type="entry name" value="POL3_N"/>
    <property type="match status" value="1"/>
</dbReference>
<feature type="region of interest" description="Disordered" evidence="2">
    <location>
        <begin position="43"/>
        <end position="96"/>
    </location>
</feature>
<sequence length="269" mass="30508">MPGPLTSSKANMPQSNKRHVLIYLIFFIILDLCHRVKLEADTQPAPKKRKLESPSFGSQGSQSQSSFVDVLERLKEESGEKPEAEGGANCWSRPPLPPINEKKDTIVFQQIDVENCSEGQRPLLRIYGVTEAGHSVLAHIHDFLPYFYVAQPRGFQEDDLDAFRQYLNSQTVDGAVKYVEIVKKRTLWGYRGDATVPFIKITLTNPQYVPKVRDKFSAPMTSSGDVLTLRLFTSLRAQRMSLQGCLCSISRRPVSNLRKQHRVYSEIHD</sequence>
<dbReference type="EMBL" id="LATX01001542">
    <property type="protein sequence ID" value="KTB40840.1"/>
    <property type="molecule type" value="Genomic_DNA"/>
</dbReference>
<dbReference type="InterPro" id="IPR050240">
    <property type="entry name" value="DNA_pol_type-B"/>
</dbReference>
<gene>
    <name evidence="4" type="ORF">WG66_6545</name>
</gene>
<protein>
    <submittedName>
        <fullName evidence="4">Putative delta DNA polymerase</fullName>
    </submittedName>
</protein>
<comment type="caution">
    <text evidence="4">The sequence shown here is derived from an EMBL/GenBank/DDBJ whole genome shotgun (WGS) entry which is preliminary data.</text>
</comment>
<feature type="compositionally biased region" description="Basic and acidic residues" evidence="2">
    <location>
        <begin position="70"/>
        <end position="84"/>
    </location>
</feature>
<dbReference type="Proteomes" id="UP000054988">
    <property type="component" value="Unassembled WGS sequence"/>
</dbReference>
<reference evidence="4 5" key="1">
    <citation type="submission" date="2015-12" db="EMBL/GenBank/DDBJ databases">
        <title>Draft genome sequence of Moniliophthora roreri, the causal agent of frosty pod rot of cacao.</title>
        <authorList>
            <person name="Aime M.C."/>
            <person name="Diaz-Valderrama J.R."/>
            <person name="Kijpornyongpan T."/>
            <person name="Phillips-Mora W."/>
        </authorList>
    </citation>
    <scope>NUCLEOTIDE SEQUENCE [LARGE SCALE GENOMIC DNA]</scope>
    <source>
        <strain evidence="4 5">MCA 2952</strain>
    </source>
</reference>
<dbReference type="GO" id="GO:0045004">
    <property type="term" value="P:DNA replication proofreading"/>
    <property type="evidence" value="ECO:0007669"/>
    <property type="project" value="TreeGrafter"/>
</dbReference>
<evidence type="ECO:0000259" key="3">
    <source>
        <dbReference type="Pfam" id="PF24055"/>
    </source>
</evidence>
<feature type="compositionally biased region" description="Low complexity" evidence="2">
    <location>
        <begin position="55"/>
        <end position="67"/>
    </location>
</feature>
<dbReference type="InterPro" id="IPR056435">
    <property type="entry name" value="DPOD/Z_N"/>
</dbReference>
<dbReference type="Gene3D" id="3.30.342.10">
    <property type="entry name" value="DNA Polymerase, chain B, domain 1"/>
    <property type="match status" value="1"/>
</dbReference>
<dbReference type="InterPro" id="IPR012337">
    <property type="entry name" value="RNaseH-like_sf"/>
</dbReference>
<dbReference type="GO" id="GO:0043625">
    <property type="term" value="C:delta DNA polymerase complex"/>
    <property type="evidence" value="ECO:0007669"/>
    <property type="project" value="TreeGrafter"/>
</dbReference>
<dbReference type="PANTHER" id="PTHR10322:SF23">
    <property type="entry name" value="DNA POLYMERASE DELTA CATALYTIC SUBUNIT"/>
    <property type="match status" value="1"/>
</dbReference>
<evidence type="ECO:0000256" key="2">
    <source>
        <dbReference type="SAM" id="MobiDB-lite"/>
    </source>
</evidence>
<comment type="catalytic activity">
    <reaction evidence="1">
        <text>DNA(n) + a 2'-deoxyribonucleoside 5'-triphosphate = DNA(n+1) + diphosphate</text>
        <dbReference type="Rhea" id="RHEA:22508"/>
        <dbReference type="Rhea" id="RHEA-COMP:17339"/>
        <dbReference type="Rhea" id="RHEA-COMP:17340"/>
        <dbReference type="ChEBI" id="CHEBI:33019"/>
        <dbReference type="ChEBI" id="CHEBI:61560"/>
        <dbReference type="ChEBI" id="CHEBI:173112"/>
        <dbReference type="EC" id="2.7.7.7"/>
    </reaction>
</comment>
<dbReference type="GO" id="GO:0008296">
    <property type="term" value="F:3'-5'-DNA exonuclease activity"/>
    <property type="evidence" value="ECO:0007669"/>
    <property type="project" value="TreeGrafter"/>
</dbReference>
<dbReference type="PANTHER" id="PTHR10322">
    <property type="entry name" value="DNA POLYMERASE CATALYTIC SUBUNIT"/>
    <property type="match status" value="1"/>
</dbReference>
<evidence type="ECO:0000256" key="1">
    <source>
        <dbReference type="ARBA" id="ARBA00049244"/>
    </source>
</evidence>
<evidence type="ECO:0000313" key="5">
    <source>
        <dbReference type="Proteomes" id="UP000054988"/>
    </source>
</evidence>
<proteinExistence type="predicted"/>
<dbReference type="GO" id="GO:0003887">
    <property type="term" value="F:DNA-directed DNA polymerase activity"/>
    <property type="evidence" value="ECO:0007669"/>
    <property type="project" value="UniProtKB-EC"/>
</dbReference>
<dbReference type="GO" id="GO:0006297">
    <property type="term" value="P:nucleotide-excision repair, DNA gap filling"/>
    <property type="evidence" value="ECO:0007669"/>
    <property type="project" value="TreeGrafter"/>
</dbReference>